<accession>A0A927IFX8</accession>
<name>A0A927IFX8_9BACT</name>
<keyword evidence="3" id="KW-1185">Reference proteome</keyword>
<evidence type="ECO:0000313" key="3">
    <source>
        <dbReference type="Proteomes" id="UP000622317"/>
    </source>
</evidence>
<gene>
    <name evidence="2" type="ORF">IEN85_01265</name>
</gene>
<protein>
    <submittedName>
        <fullName evidence="2">Uncharacterized protein</fullName>
    </submittedName>
</protein>
<feature type="compositionally biased region" description="Polar residues" evidence="1">
    <location>
        <begin position="1"/>
        <end position="12"/>
    </location>
</feature>
<dbReference type="RefSeq" id="WP_191615247.1">
    <property type="nucleotide sequence ID" value="NZ_JACYFG010000002.1"/>
</dbReference>
<proteinExistence type="predicted"/>
<evidence type="ECO:0000313" key="2">
    <source>
        <dbReference type="EMBL" id="MBD5778123.1"/>
    </source>
</evidence>
<organism evidence="2 3">
    <name type="scientific">Pelagicoccus enzymogenes</name>
    <dbReference type="NCBI Taxonomy" id="2773457"/>
    <lineage>
        <taxon>Bacteria</taxon>
        <taxon>Pseudomonadati</taxon>
        <taxon>Verrucomicrobiota</taxon>
        <taxon>Opitutia</taxon>
        <taxon>Puniceicoccales</taxon>
        <taxon>Pelagicoccaceae</taxon>
        <taxon>Pelagicoccus</taxon>
    </lineage>
</organism>
<evidence type="ECO:0000256" key="1">
    <source>
        <dbReference type="SAM" id="MobiDB-lite"/>
    </source>
</evidence>
<comment type="caution">
    <text evidence="2">The sequence shown here is derived from an EMBL/GenBank/DDBJ whole genome shotgun (WGS) entry which is preliminary data.</text>
</comment>
<sequence>MQNLANPSSLRQPSLPEDPPHRREPTLNSLCQQVLAYALKAKVQRFRYCRQPSAPSSPHRNLAEALRALSSELEKAARQPVCQTQAIELLRELASLAHQPPCQSSRQQKAAALLVNAALLDLR</sequence>
<dbReference type="AlphaFoldDB" id="A0A927IFX8"/>
<feature type="region of interest" description="Disordered" evidence="1">
    <location>
        <begin position="1"/>
        <end position="27"/>
    </location>
</feature>
<reference evidence="2" key="1">
    <citation type="submission" date="2020-09" db="EMBL/GenBank/DDBJ databases">
        <title>Pelagicoccus enzymogenes sp. nov. with an EPS production, isolated from marine sediment.</title>
        <authorList>
            <person name="Feng X."/>
        </authorList>
    </citation>
    <scope>NUCLEOTIDE SEQUENCE</scope>
    <source>
        <strain evidence="2">NFK12</strain>
    </source>
</reference>
<dbReference type="EMBL" id="JACYFG010000002">
    <property type="protein sequence ID" value="MBD5778123.1"/>
    <property type="molecule type" value="Genomic_DNA"/>
</dbReference>
<dbReference type="Proteomes" id="UP000622317">
    <property type="component" value="Unassembled WGS sequence"/>
</dbReference>